<feature type="domain" description="Phosphodiester glycosidase" evidence="2">
    <location>
        <begin position="207"/>
        <end position="382"/>
    </location>
</feature>
<dbReference type="Pfam" id="PF09992">
    <property type="entry name" value="NAGPA"/>
    <property type="match status" value="1"/>
</dbReference>
<dbReference type="Proteomes" id="UP000823611">
    <property type="component" value="Unassembled WGS sequence"/>
</dbReference>
<dbReference type="InterPro" id="IPR018711">
    <property type="entry name" value="NAGPA"/>
</dbReference>
<reference evidence="3" key="2">
    <citation type="journal article" date="2021" name="PeerJ">
        <title>Extensive microbial diversity within the chicken gut microbiome revealed by metagenomics and culture.</title>
        <authorList>
            <person name="Gilroy R."/>
            <person name="Ravi A."/>
            <person name="Getino M."/>
            <person name="Pursley I."/>
            <person name="Horton D.L."/>
            <person name="Alikhan N.F."/>
            <person name="Baker D."/>
            <person name="Gharbi K."/>
            <person name="Hall N."/>
            <person name="Watson M."/>
            <person name="Adriaenssens E.M."/>
            <person name="Foster-Nyarko E."/>
            <person name="Jarju S."/>
            <person name="Secka A."/>
            <person name="Antonio M."/>
            <person name="Oren A."/>
            <person name="Chaudhuri R.R."/>
            <person name="La Ragione R."/>
            <person name="Hildebrand F."/>
            <person name="Pallen M.J."/>
        </authorList>
    </citation>
    <scope>NUCLEOTIDE SEQUENCE</scope>
    <source>
        <strain evidence="3">F6-4510</strain>
    </source>
</reference>
<organism evidence="3 4">
    <name type="scientific">Candidatus Fimicola merdigallinarum</name>
    <dbReference type="NCBI Taxonomy" id="2840819"/>
    <lineage>
        <taxon>Bacteria</taxon>
        <taxon>Bacillati</taxon>
        <taxon>Bacillota</taxon>
        <taxon>Clostridia</taxon>
        <taxon>Lachnospirales</taxon>
        <taxon>Lachnospiraceae</taxon>
        <taxon>Lachnospiraceae incertae sedis</taxon>
        <taxon>Candidatus Fimicola</taxon>
    </lineage>
</organism>
<evidence type="ECO:0000256" key="1">
    <source>
        <dbReference type="SAM" id="SignalP"/>
    </source>
</evidence>
<evidence type="ECO:0000313" key="4">
    <source>
        <dbReference type="Proteomes" id="UP000823611"/>
    </source>
</evidence>
<evidence type="ECO:0000259" key="2">
    <source>
        <dbReference type="Pfam" id="PF09992"/>
    </source>
</evidence>
<gene>
    <name evidence="3" type="ORF">IAC55_05425</name>
</gene>
<comment type="caution">
    <text evidence="3">The sequence shown here is derived from an EMBL/GenBank/DDBJ whole genome shotgun (WGS) entry which is preliminary data.</text>
</comment>
<dbReference type="GO" id="GO:0016798">
    <property type="term" value="F:hydrolase activity, acting on glycosyl bonds"/>
    <property type="evidence" value="ECO:0007669"/>
    <property type="project" value="UniProtKB-KW"/>
</dbReference>
<protein>
    <submittedName>
        <fullName evidence="3">Phosphodiester glycosidase family protein</fullName>
    </submittedName>
</protein>
<proteinExistence type="predicted"/>
<keyword evidence="3" id="KW-0378">Hydrolase</keyword>
<dbReference type="EMBL" id="JADIMX010000105">
    <property type="protein sequence ID" value="MBO8434745.1"/>
    <property type="molecule type" value="Genomic_DNA"/>
</dbReference>
<keyword evidence="3" id="KW-0326">Glycosidase</keyword>
<feature type="chain" id="PRO_5039217530" evidence="1">
    <location>
        <begin position="21"/>
        <end position="933"/>
    </location>
</feature>
<dbReference type="AlphaFoldDB" id="A0A9D9DXD4"/>
<name>A0A9D9DXD4_9FIRM</name>
<dbReference type="Gene3D" id="2.60.120.430">
    <property type="entry name" value="Galactose-binding lectin"/>
    <property type="match status" value="1"/>
</dbReference>
<keyword evidence="1" id="KW-0732">Signal</keyword>
<accession>A0A9D9DXD4</accession>
<feature type="signal peptide" evidence="1">
    <location>
        <begin position="1"/>
        <end position="20"/>
    </location>
</feature>
<evidence type="ECO:0000313" key="3">
    <source>
        <dbReference type="EMBL" id="MBO8434745.1"/>
    </source>
</evidence>
<sequence length="933" mass="100957">MKYKLKKIIATILSSCIVFSSFNVTTFGATQIMDTVTKEIVASGVTYEHNQRLNAEGWQDIHVLTVDLNAPNIEIAPVESSGEIGKKDTVLQMLNDSGAVAGVNSDFFGMKGNYSASFGLTMDNGELLSVGTDKNISKHEYATFFIDNAGNPFIDFFNANIHFKTGIVDLELASVNKITEMKYPIYFSRTGGETTQELDSRFPNLVKVVVENNTITKISNKGEIVTVPENGYLIIMNGDYYDGIASGFSVGQKAEAEFKTTLDLNNIDTALSGGGKLLTNGEIARNDGVIITGRQPRTALGISQDKSKLILMVVDGRGSSIGATHDELAWLMKEYGAYEAMHLDGGGSSTMVAETINDSYNEVKNTVSDGAERKVMTSVGIFNKGEMGIPVELSVRPNTERAFIGNSIDFDFIAYDSYYHKQNVDKTQVSISVPEGMATVNGTTVIPLVEGEISVTATWNGLSKVVTVYGMTPASIKANVEELNLSVGQSATISVSGVSTEGYTGAVSGAVSYEISNPALGTIVNGTFTALNEGSGHIKCTYNGATTYIGVSVGGTEVSVTSFEDSPSLSFSSYPQDLASGFAGLSNMFYNDGATSLLLNYTFSVSGSTQASYLNFVNPITIQGKPSMIKMSVYGNNSGHWLRGKIKDATGTEYVIDFTKNIDWVGWADVTASIPAGVTYPISLETIYVASLSNTNTNNTQLCFDNLRAVVPNALPDIPSDTQISDKFIGDTTYLNDGAYYITMTGNVVAPESKRGSDYTSTRVNVNTNIQSGTNLSIYAGSDDISIQNTVETIKRSQSGGYAVYNKSGVTLINLDSEKGTLTNTNYKQWNAFKVSAVLSENKNIVFMLDRPTSLFTDKREKELFENVLNDIKNSGKNVFVVYTGLQKAEATIDKGIRYIGLPNLWNNDGSYNTNYKMLRFKVVGDNLTYQFK</sequence>
<dbReference type="Gene3D" id="2.60.40.1080">
    <property type="match status" value="1"/>
</dbReference>
<reference evidence="3" key="1">
    <citation type="submission" date="2020-10" db="EMBL/GenBank/DDBJ databases">
        <authorList>
            <person name="Gilroy R."/>
        </authorList>
    </citation>
    <scope>NUCLEOTIDE SEQUENCE</scope>
    <source>
        <strain evidence="3">F6-4510</strain>
    </source>
</reference>
<dbReference type="PANTHER" id="PTHR40446:SF2">
    <property type="entry name" value="N-ACETYLGLUCOSAMINE-1-PHOSPHODIESTER ALPHA-N-ACETYLGLUCOSAMINIDASE"/>
    <property type="match status" value="1"/>
</dbReference>
<dbReference type="PANTHER" id="PTHR40446">
    <property type="entry name" value="N-ACETYLGLUCOSAMINE-1-PHOSPHODIESTER ALPHA-N-ACETYLGLUCOSAMINIDASE"/>
    <property type="match status" value="1"/>
</dbReference>